<evidence type="ECO:0000256" key="3">
    <source>
        <dbReference type="ARBA" id="ARBA00023163"/>
    </source>
</evidence>
<keyword evidence="1" id="KW-0805">Transcription regulation</keyword>
<dbReference type="PROSITE" id="PS01117">
    <property type="entry name" value="HTH_MARR_1"/>
    <property type="match status" value="1"/>
</dbReference>
<evidence type="ECO:0000256" key="2">
    <source>
        <dbReference type="ARBA" id="ARBA00023125"/>
    </source>
</evidence>
<dbReference type="PROSITE" id="PS50995">
    <property type="entry name" value="HTH_MARR_2"/>
    <property type="match status" value="1"/>
</dbReference>
<dbReference type="Pfam" id="PF01047">
    <property type="entry name" value="MarR"/>
    <property type="match status" value="1"/>
</dbReference>
<dbReference type="EMBL" id="CP019688">
    <property type="protein sequence ID" value="AQQ16318.1"/>
    <property type="molecule type" value="Genomic_DNA"/>
</dbReference>
<dbReference type="AlphaFoldDB" id="A0A1Q2HZP4"/>
<dbReference type="InterPro" id="IPR036390">
    <property type="entry name" value="WH_DNA-bd_sf"/>
</dbReference>
<name>A0A1Q2HZP4_9CORY</name>
<keyword evidence="3" id="KW-0804">Transcription</keyword>
<protein>
    <submittedName>
        <fullName evidence="5">Organic hydroperoxide resistance transcriptional regulator</fullName>
    </submittedName>
</protein>
<dbReference type="GO" id="GO:0003677">
    <property type="term" value="F:DNA binding"/>
    <property type="evidence" value="ECO:0007669"/>
    <property type="project" value="UniProtKB-KW"/>
</dbReference>
<dbReference type="SUPFAM" id="SSF46785">
    <property type="entry name" value="Winged helix' DNA-binding domain"/>
    <property type="match status" value="1"/>
</dbReference>
<feature type="domain" description="HTH marR-type" evidence="4">
    <location>
        <begin position="6"/>
        <end position="138"/>
    </location>
</feature>
<dbReference type="OrthoDB" id="3216907at2"/>
<dbReference type="Proteomes" id="UP000217209">
    <property type="component" value="Chromosome"/>
</dbReference>
<dbReference type="SMART" id="SM00347">
    <property type="entry name" value="HTH_MARR"/>
    <property type="match status" value="1"/>
</dbReference>
<keyword evidence="6" id="KW-1185">Reference proteome</keyword>
<evidence type="ECO:0000259" key="4">
    <source>
        <dbReference type="PROSITE" id="PS50995"/>
    </source>
</evidence>
<keyword evidence="2" id="KW-0238">DNA-binding</keyword>
<evidence type="ECO:0000313" key="5">
    <source>
        <dbReference type="EMBL" id="AQQ16318.1"/>
    </source>
</evidence>
<evidence type="ECO:0000313" key="6">
    <source>
        <dbReference type="Proteomes" id="UP000217209"/>
    </source>
</evidence>
<dbReference type="PANTHER" id="PTHR42756:SF1">
    <property type="entry name" value="TRANSCRIPTIONAL REPRESSOR OF EMRAB OPERON"/>
    <property type="match status" value="1"/>
</dbReference>
<dbReference type="InterPro" id="IPR036388">
    <property type="entry name" value="WH-like_DNA-bd_sf"/>
</dbReference>
<proteinExistence type="predicted"/>
<dbReference type="RefSeq" id="WP_095660885.1">
    <property type="nucleotide sequence ID" value="NZ_BAAAKB010000014.1"/>
</dbReference>
<dbReference type="InterPro" id="IPR000835">
    <property type="entry name" value="HTH_MarR-typ"/>
</dbReference>
<sequence length="163" mass="18001">MARPDPLELARQIRPAMTKLYVTYFRTADQSELTGPQLSIMHRIQDHGPSRVRQLADAEGVRMPTASNTINQLEKQGLVRRLRANEDRRGVTVELTELGELTLERVGEERTQFLAEMLDSLDDGNLGQLAEAANAIMALAEAYAEPEKATSGSARRNAGQVGE</sequence>
<reference evidence="5 6" key="1">
    <citation type="submission" date="2016-12" db="EMBL/GenBank/DDBJ databases">
        <authorList>
            <person name="Song W.-J."/>
            <person name="Kurnit D.M."/>
        </authorList>
    </citation>
    <scope>NUCLEOTIDE SEQUENCE [LARGE SCALE GENOMIC DNA]</scope>
    <source>
        <strain evidence="5 6">DSM 30827</strain>
    </source>
</reference>
<evidence type="ECO:0000256" key="1">
    <source>
        <dbReference type="ARBA" id="ARBA00023015"/>
    </source>
</evidence>
<organism evidence="5 6">
    <name type="scientific">Corynebacterium glaucum</name>
    <dbReference type="NCBI Taxonomy" id="187491"/>
    <lineage>
        <taxon>Bacteria</taxon>
        <taxon>Bacillati</taxon>
        <taxon>Actinomycetota</taxon>
        <taxon>Actinomycetes</taxon>
        <taxon>Mycobacteriales</taxon>
        <taxon>Corynebacteriaceae</taxon>
        <taxon>Corynebacterium</taxon>
    </lineage>
</organism>
<dbReference type="Gene3D" id="1.10.10.10">
    <property type="entry name" value="Winged helix-like DNA-binding domain superfamily/Winged helix DNA-binding domain"/>
    <property type="match status" value="1"/>
</dbReference>
<dbReference type="InterPro" id="IPR023187">
    <property type="entry name" value="Tscrpt_reg_MarR-type_CS"/>
</dbReference>
<dbReference type="GO" id="GO:0003700">
    <property type="term" value="F:DNA-binding transcription factor activity"/>
    <property type="evidence" value="ECO:0007669"/>
    <property type="project" value="InterPro"/>
</dbReference>
<dbReference type="KEGG" id="cgv:CGLAU_11950"/>
<dbReference type="PANTHER" id="PTHR42756">
    <property type="entry name" value="TRANSCRIPTIONAL REGULATOR, MARR"/>
    <property type="match status" value="1"/>
</dbReference>
<gene>
    <name evidence="5" type="primary">ohrR</name>
    <name evidence="5" type="ORF">CGLAU_11950</name>
</gene>
<accession>A0A1Q2HZP4</accession>